<feature type="transmembrane region" description="Helical" evidence="4">
    <location>
        <begin position="122"/>
        <end position="143"/>
    </location>
</feature>
<keyword evidence="5" id="KW-0813">Transport</keyword>
<feature type="transmembrane region" description="Helical" evidence="4">
    <location>
        <begin position="209"/>
        <end position="227"/>
    </location>
</feature>
<evidence type="ECO:0000313" key="6">
    <source>
        <dbReference type="Proteomes" id="UP000242188"/>
    </source>
</evidence>
<proteinExistence type="predicted"/>
<evidence type="ECO:0000313" key="5">
    <source>
        <dbReference type="EMBL" id="OWF47705.1"/>
    </source>
</evidence>
<keyword evidence="5" id="KW-0762">Sugar transport</keyword>
<feature type="transmembrane region" description="Helical" evidence="4">
    <location>
        <begin position="389"/>
        <end position="406"/>
    </location>
</feature>
<dbReference type="AlphaFoldDB" id="A0A210QG37"/>
<feature type="transmembrane region" description="Helical" evidence="4">
    <location>
        <begin position="338"/>
        <end position="358"/>
    </location>
</feature>
<feature type="transmembrane region" description="Helical" evidence="4">
    <location>
        <begin position="440"/>
        <end position="462"/>
    </location>
</feature>
<feature type="transmembrane region" description="Helical" evidence="4">
    <location>
        <begin position="84"/>
        <end position="102"/>
    </location>
</feature>
<keyword evidence="2 4" id="KW-1133">Transmembrane helix</keyword>
<accession>A0A210QG37</accession>
<dbReference type="InterPro" id="IPR036259">
    <property type="entry name" value="MFS_trans_sf"/>
</dbReference>
<name>A0A210QG37_MIZYE</name>
<dbReference type="EMBL" id="NEDP02003819">
    <property type="protein sequence ID" value="OWF47705.1"/>
    <property type="molecule type" value="Genomic_DNA"/>
</dbReference>
<gene>
    <name evidence="5" type="ORF">KP79_PYT19346</name>
</gene>
<dbReference type="STRING" id="6573.A0A210QG37"/>
<comment type="caution">
    <text evidence="5">The sequence shown here is derived from an EMBL/GenBank/DDBJ whole genome shotgun (WGS) entry which is preliminary data.</text>
</comment>
<feature type="transmembrane region" description="Helical" evidence="4">
    <location>
        <begin position="474"/>
        <end position="497"/>
    </location>
</feature>
<keyword evidence="6" id="KW-1185">Reference proteome</keyword>
<evidence type="ECO:0000256" key="2">
    <source>
        <dbReference type="ARBA" id="ARBA00022989"/>
    </source>
</evidence>
<feature type="transmembrane region" description="Helical" evidence="4">
    <location>
        <begin position="413"/>
        <end position="434"/>
    </location>
</feature>
<protein>
    <submittedName>
        <fullName evidence="5">Sodium-dependent glucose transporter 1</fullName>
    </submittedName>
</protein>
<feature type="transmembrane region" description="Helical" evidence="4">
    <location>
        <begin position="181"/>
        <end position="202"/>
    </location>
</feature>
<feature type="transmembrane region" description="Helical" evidence="4">
    <location>
        <begin position="503"/>
        <end position="526"/>
    </location>
</feature>
<keyword evidence="1 4" id="KW-0812">Transmembrane</keyword>
<keyword evidence="3 4" id="KW-0472">Membrane</keyword>
<organism evidence="5 6">
    <name type="scientific">Mizuhopecten yessoensis</name>
    <name type="common">Japanese scallop</name>
    <name type="synonym">Patinopecten yessoensis</name>
    <dbReference type="NCBI Taxonomy" id="6573"/>
    <lineage>
        <taxon>Eukaryota</taxon>
        <taxon>Metazoa</taxon>
        <taxon>Spiralia</taxon>
        <taxon>Lophotrochozoa</taxon>
        <taxon>Mollusca</taxon>
        <taxon>Bivalvia</taxon>
        <taxon>Autobranchia</taxon>
        <taxon>Pteriomorphia</taxon>
        <taxon>Pectinida</taxon>
        <taxon>Pectinoidea</taxon>
        <taxon>Pectinidae</taxon>
        <taxon>Mizuhopecten</taxon>
    </lineage>
</organism>
<dbReference type="OrthoDB" id="9626824at2759"/>
<feature type="transmembrane region" description="Helical" evidence="4">
    <location>
        <begin position="150"/>
        <end position="169"/>
    </location>
</feature>
<dbReference type="PANTHER" id="PTHR23121:SF9">
    <property type="entry name" value="SODIUM-DEPENDENT GLUCOSE TRANSPORTER 1"/>
    <property type="match status" value="1"/>
</dbReference>
<dbReference type="Proteomes" id="UP000242188">
    <property type="component" value="Unassembled WGS sequence"/>
</dbReference>
<evidence type="ECO:0000256" key="1">
    <source>
        <dbReference type="ARBA" id="ARBA00022692"/>
    </source>
</evidence>
<evidence type="ECO:0000256" key="3">
    <source>
        <dbReference type="ARBA" id="ARBA00023136"/>
    </source>
</evidence>
<dbReference type="PANTHER" id="PTHR23121">
    <property type="entry name" value="SODIUM-DEPENDENT GLUCOSE TRANSPORTER 1"/>
    <property type="match status" value="1"/>
</dbReference>
<feature type="transmembrane region" description="Helical" evidence="4">
    <location>
        <begin position="293"/>
        <end position="317"/>
    </location>
</feature>
<sequence>MIRETLDSHMTPGCLDTVNIPVMSKEEENEESATFCKEKLQSDSFNSETGVKEEEIECILKGPPDKSMSFTTRIQSDSIYKEKAILSLCLCWAFVTLGWASGQFGPAFLDLQIITRTNVKKASGFLTSRAVGYLAGGILTGLLFDRISKLLIVALFQFAGVVISAVLPWCFWFEMMIAVQFWAGCYCGGIGASGNALLMYIWGREGRSYVQALHFAFAIGGITSPLVTSPFLQETHEDTNDIGITVTGNVSSDIYSDCSSNMSQRTHNTCINSNTFSNETTASGYDIGDSRLYVAYCVTAAMHISCVVPLFILYVRAKRQKNTSTQKITQDIQRISREITFGFKILVLLSLSFFVAIYCAMEDTFTAYLTAFCVTQLTWSKVQGSYVTSLYWAVFGFARFLGIWVIQFISPTTIICGLTIFLCVGLGALSVSASLMVNEGIWVCTVCTGASMSLIYPCVIIWTEEKLLPVSGKIVALFMIAASSGTMTNPIILGYLMETFTPMWFTYLLFGESVVLMILFLVLLLIARVSETKFGTGNSHDSVTVNIGLTSKEHV</sequence>
<dbReference type="Gene3D" id="1.20.1250.20">
    <property type="entry name" value="MFS general substrate transporter like domains"/>
    <property type="match status" value="2"/>
</dbReference>
<evidence type="ECO:0000256" key="4">
    <source>
        <dbReference type="SAM" id="Phobius"/>
    </source>
</evidence>
<dbReference type="SUPFAM" id="SSF103473">
    <property type="entry name" value="MFS general substrate transporter"/>
    <property type="match status" value="1"/>
</dbReference>
<reference evidence="5 6" key="1">
    <citation type="journal article" date="2017" name="Nat. Ecol. Evol.">
        <title>Scallop genome provides insights into evolution of bilaterian karyotype and development.</title>
        <authorList>
            <person name="Wang S."/>
            <person name="Zhang J."/>
            <person name="Jiao W."/>
            <person name="Li J."/>
            <person name="Xun X."/>
            <person name="Sun Y."/>
            <person name="Guo X."/>
            <person name="Huan P."/>
            <person name="Dong B."/>
            <person name="Zhang L."/>
            <person name="Hu X."/>
            <person name="Sun X."/>
            <person name="Wang J."/>
            <person name="Zhao C."/>
            <person name="Wang Y."/>
            <person name="Wang D."/>
            <person name="Huang X."/>
            <person name="Wang R."/>
            <person name="Lv J."/>
            <person name="Li Y."/>
            <person name="Zhang Z."/>
            <person name="Liu B."/>
            <person name="Lu W."/>
            <person name="Hui Y."/>
            <person name="Liang J."/>
            <person name="Zhou Z."/>
            <person name="Hou R."/>
            <person name="Li X."/>
            <person name="Liu Y."/>
            <person name="Li H."/>
            <person name="Ning X."/>
            <person name="Lin Y."/>
            <person name="Zhao L."/>
            <person name="Xing Q."/>
            <person name="Dou J."/>
            <person name="Li Y."/>
            <person name="Mao J."/>
            <person name="Guo H."/>
            <person name="Dou H."/>
            <person name="Li T."/>
            <person name="Mu C."/>
            <person name="Jiang W."/>
            <person name="Fu Q."/>
            <person name="Fu X."/>
            <person name="Miao Y."/>
            <person name="Liu J."/>
            <person name="Yu Q."/>
            <person name="Li R."/>
            <person name="Liao H."/>
            <person name="Li X."/>
            <person name="Kong Y."/>
            <person name="Jiang Z."/>
            <person name="Chourrout D."/>
            <person name="Li R."/>
            <person name="Bao Z."/>
        </authorList>
    </citation>
    <scope>NUCLEOTIDE SEQUENCE [LARGE SCALE GENOMIC DNA]</scope>
    <source>
        <strain evidence="5 6">PY_sf001</strain>
    </source>
</reference>